<dbReference type="GO" id="GO:0006284">
    <property type="term" value="P:base-excision repair"/>
    <property type="evidence" value="ECO:0007669"/>
    <property type="project" value="TreeGrafter"/>
</dbReference>
<dbReference type="GO" id="GO:0003906">
    <property type="term" value="F:DNA-(apurinic or apyrimidinic site) endonuclease activity"/>
    <property type="evidence" value="ECO:0007669"/>
    <property type="project" value="TreeGrafter"/>
</dbReference>
<reference evidence="2" key="1">
    <citation type="submission" date="2020-10" db="EMBL/GenBank/DDBJ databases">
        <authorList>
            <person name="Gilroy R."/>
        </authorList>
    </citation>
    <scope>NUCLEOTIDE SEQUENCE</scope>
    <source>
        <strain evidence="2">6276</strain>
    </source>
</reference>
<dbReference type="Proteomes" id="UP000823928">
    <property type="component" value="Unassembled WGS sequence"/>
</dbReference>
<dbReference type="AlphaFoldDB" id="A0A9D1F0B0"/>
<dbReference type="GO" id="GO:0008270">
    <property type="term" value="F:zinc ion binding"/>
    <property type="evidence" value="ECO:0007669"/>
    <property type="project" value="InterPro"/>
</dbReference>
<dbReference type="SUPFAM" id="SSF51658">
    <property type="entry name" value="Xylose isomerase-like"/>
    <property type="match status" value="1"/>
</dbReference>
<dbReference type="GO" id="GO:0003677">
    <property type="term" value="F:DNA binding"/>
    <property type="evidence" value="ECO:0007669"/>
    <property type="project" value="InterPro"/>
</dbReference>
<sequence length="266" mass="30505">MPLSTGKASYGRAFEILSELNLDGMELEFVHGVRMSDETRELVKNERETRKFILTAHAPFYVNLNSQEEDKVEASVQRIIETGLAAQATGAFSITFHAAFYMKQDKEEVYNKVRNRVAEISDFFKKNNINVWIRPETTGKGTQWGDLEEIIRLSKEFENVLPCIDFSHLHARSAGQFNTYDEFSKILETVGNELGQRALDNFHAHLAGIDYGDKGEKKHLILEESDMNYKDLLKVFKEFNVKGALVCESPNIEDDAVLLREYYYSI</sequence>
<dbReference type="Pfam" id="PF01261">
    <property type="entry name" value="AP_endonuc_2"/>
    <property type="match status" value="1"/>
</dbReference>
<evidence type="ECO:0000259" key="1">
    <source>
        <dbReference type="Pfam" id="PF01261"/>
    </source>
</evidence>
<dbReference type="InterPro" id="IPR001719">
    <property type="entry name" value="AP_endonuc_2"/>
</dbReference>
<dbReference type="InterPro" id="IPR036237">
    <property type="entry name" value="Xyl_isomerase-like_sf"/>
</dbReference>
<dbReference type="EMBL" id="DVIU01000203">
    <property type="protein sequence ID" value="HIS36999.1"/>
    <property type="molecule type" value="Genomic_DNA"/>
</dbReference>
<proteinExistence type="predicted"/>
<reference evidence="2" key="2">
    <citation type="journal article" date="2021" name="PeerJ">
        <title>Extensive microbial diversity within the chicken gut microbiome revealed by metagenomics and culture.</title>
        <authorList>
            <person name="Gilroy R."/>
            <person name="Ravi A."/>
            <person name="Getino M."/>
            <person name="Pursley I."/>
            <person name="Horton D.L."/>
            <person name="Alikhan N.F."/>
            <person name="Baker D."/>
            <person name="Gharbi K."/>
            <person name="Hall N."/>
            <person name="Watson M."/>
            <person name="Adriaenssens E.M."/>
            <person name="Foster-Nyarko E."/>
            <person name="Jarju S."/>
            <person name="Secka A."/>
            <person name="Antonio M."/>
            <person name="Oren A."/>
            <person name="Chaudhuri R.R."/>
            <person name="La Ragione R."/>
            <person name="Hildebrand F."/>
            <person name="Pallen M.J."/>
        </authorList>
    </citation>
    <scope>NUCLEOTIDE SEQUENCE</scope>
    <source>
        <strain evidence="2">6276</strain>
    </source>
</reference>
<organism evidence="2 3">
    <name type="scientific">Candidatus Scatousia excrementigallinarum</name>
    <dbReference type="NCBI Taxonomy" id="2840935"/>
    <lineage>
        <taxon>Bacteria</taxon>
        <taxon>Candidatus Scatousia</taxon>
    </lineage>
</organism>
<dbReference type="PANTHER" id="PTHR21445">
    <property type="entry name" value="ENDONUCLEASE IV ENDODEOXYRIBONUCLEASE IV"/>
    <property type="match status" value="1"/>
</dbReference>
<evidence type="ECO:0000313" key="3">
    <source>
        <dbReference type="Proteomes" id="UP000823928"/>
    </source>
</evidence>
<accession>A0A9D1F0B0</accession>
<gene>
    <name evidence="2" type="ORF">IAC10_10295</name>
</gene>
<comment type="caution">
    <text evidence="2">The sequence shown here is derived from an EMBL/GenBank/DDBJ whole genome shotgun (WGS) entry which is preliminary data.</text>
</comment>
<dbReference type="SMART" id="SM00518">
    <property type="entry name" value="AP2Ec"/>
    <property type="match status" value="1"/>
</dbReference>
<dbReference type="GO" id="GO:0008081">
    <property type="term" value="F:phosphoric diester hydrolase activity"/>
    <property type="evidence" value="ECO:0007669"/>
    <property type="project" value="TreeGrafter"/>
</dbReference>
<dbReference type="PANTHER" id="PTHR21445:SF0">
    <property type="entry name" value="APURINIC-APYRIMIDINIC ENDONUCLEASE"/>
    <property type="match status" value="1"/>
</dbReference>
<feature type="domain" description="Xylose isomerase-like TIM barrel" evidence="1">
    <location>
        <begin position="14"/>
        <end position="253"/>
    </location>
</feature>
<dbReference type="InterPro" id="IPR013022">
    <property type="entry name" value="Xyl_isomerase-like_TIM-brl"/>
</dbReference>
<name>A0A9D1F0B0_9BACT</name>
<protein>
    <submittedName>
        <fullName evidence="2">TIM barrel protein</fullName>
    </submittedName>
</protein>
<dbReference type="FunFam" id="3.20.20.150:FF:000017">
    <property type="entry name" value="Endonuclease IV related protein"/>
    <property type="match status" value="1"/>
</dbReference>
<evidence type="ECO:0000313" key="2">
    <source>
        <dbReference type="EMBL" id="HIS36999.1"/>
    </source>
</evidence>
<dbReference type="Gene3D" id="3.20.20.150">
    <property type="entry name" value="Divalent-metal-dependent TIM barrel enzymes"/>
    <property type="match status" value="1"/>
</dbReference>